<feature type="compositionally biased region" description="Basic and acidic residues" evidence="10">
    <location>
        <begin position="110"/>
        <end position="119"/>
    </location>
</feature>
<keyword evidence="12" id="KW-1185">Reference proteome</keyword>
<dbReference type="Pfam" id="PF05859">
    <property type="entry name" value="Mis12"/>
    <property type="match status" value="1"/>
</dbReference>
<evidence type="ECO:0000313" key="12">
    <source>
        <dbReference type="Proteomes" id="UP001231189"/>
    </source>
</evidence>
<reference evidence="11" key="1">
    <citation type="submission" date="2023-07" db="EMBL/GenBank/DDBJ databases">
        <title>A chromosome-level genome assembly of Lolium multiflorum.</title>
        <authorList>
            <person name="Chen Y."/>
            <person name="Copetti D."/>
            <person name="Kolliker R."/>
            <person name="Studer B."/>
        </authorList>
    </citation>
    <scope>NUCLEOTIDE SEQUENCE</scope>
    <source>
        <strain evidence="11">02402/16</strain>
        <tissue evidence="11">Leaf</tissue>
    </source>
</reference>
<comment type="caution">
    <text evidence="11">The sequence shown here is derived from an EMBL/GenBank/DDBJ whole genome shotgun (WGS) entry which is preliminary data.</text>
</comment>
<keyword evidence="9" id="KW-0137">Centromere</keyword>
<evidence type="ECO:0000256" key="3">
    <source>
        <dbReference type="ARBA" id="ARBA00022454"/>
    </source>
</evidence>
<evidence type="ECO:0000256" key="8">
    <source>
        <dbReference type="ARBA" id="ARBA00023306"/>
    </source>
</evidence>
<dbReference type="GO" id="GO:0051301">
    <property type="term" value="P:cell division"/>
    <property type="evidence" value="ECO:0007669"/>
    <property type="project" value="UniProtKB-KW"/>
</dbReference>
<evidence type="ECO:0000256" key="4">
    <source>
        <dbReference type="ARBA" id="ARBA00022618"/>
    </source>
</evidence>
<sequence length="258" mass="28602">MEGDDASSAAEAALGLSPQLFMNEVLNTVDEVRCQAFEYCLQHGAPEAVGAATAAQKAQELERGVNEIHHLVRDVLDARMSNWEAYCLRHCLTVPEGYVAPEDDNSSAKVSDKDGNHDSELDEELNLLRKKLESANKESEELQREISTLERQTTYRSTLNSSIAEVVKLFEDKSVQDNIQALVNTLPKLHQKLKVMKRKKVEVERGQNVLNISGLRHQKRLALGSDASTEDIQEVNMLAEGVARVVNAAFAIVDYSSP</sequence>
<keyword evidence="6" id="KW-0995">Kinetochore</keyword>
<dbReference type="GO" id="GO:0000444">
    <property type="term" value="C:MIS12/MIND type complex"/>
    <property type="evidence" value="ECO:0007669"/>
    <property type="project" value="TreeGrafter"/>
</dbReference>
<keyword evidence="4" id="KW-0132">Cell division</keyword>
<comment type="similarity">
    <text evidence="2">Belongs to the mis12 family.</text>
</comment>
<evidence type="ECO:0000256" key="2">
    <source>
        <dbReference type="ARBA" id="ARBA00008643"/>
    </source>
</evidence>
<evidence type="ECO:0000313" key="11">
    <source>
        <dbReference type="EMBL" id="KAK1618196.1"/>
    </source>
</evidence>
<keyword evidence="8" id="KW-0131">Cell cycle</keyword>
<feature type="region of interest" description="Disordered" evidence="10">
    <location>
        <begin position="102"/>
        <end position="121"/>
    </location>
</feature>
<dbReference type="Proteomes" id="UP001231189">
    <property type="component" value="Unassembled WGS sequence"/>
</dbReference>
<dbReference type="AlphaFoldDB" id="A0AAD8RCA7"/>
<keyword evidence="7" id="KW-0175">Coiled coil</keyword>
<keyword evidence="5" id="KW-0498">Mitosis</keyword>
<dbReference type="EMBL" id="JAUUTY010000006">
    <property type="protein sequence ID" value="KAK1618196.1"/>
    <property type="molecule type" value="Genomic_DNA"/>
</dbReference>
<dbReference type="PANTHER" id="PTHR14527">
    <property type="entry name" value="PROTEIN MIS12 HOMOLOG"/>
    <property type="match status" value="1"/>
</dbReference>
<name>A0AAD8RCA7_LOLMU</name>
<dbReference type="GO" id="GO:0005634">
    <property type="term" value="C:nucleus"/>
    <property type="evidence" value="ECO:0007669"/>
    <property type="project" value="InterPro"/>
</dbReference>
<keyword evidence="3" id="KW-0158">Chromosome</keyword>
<dbReference type="GO" id="GO:0000070">
    <property type="term" value="P:mitotic sister chromatid segregation"/>
    <property type="evidence" value="ECO:0007669"/>
    <property type="project" value="TreeGrafter"/>
</dbReference>
<dbReference type="PANTHER" id="PTHR14527:SF2">
    <property type="entry name" value="PROTEIN MIS12 HOMOLOG"/>
    <property type="match status" value="1"/>
</dbReference>
<dbReference type="GO" id="GO:0051382">
    <property type="term" value="P:kinetochore assembly"/>
    <property type="evidence" value="ECO:0007669"/>
    <property type="project" value="TreeGrafter"/>
</dbReference>
<organism evidence="11 12">
    <name type="scientific">Lolium multiflorum</name>
    <name type="common">Italian ryegrass</name>
    <name type="synonym">Lolium perenne subsp. multiflorum</name>
    <dbReference type="NCBI Taxonomy" id="4521"/>
    <lineage>
        <taxon>Eukaryota</taxon>
        <taxon>Viridiplantae</taxon>
        <taxon>Streptophyta</taxon>
        <taxon>Embryophyta</taxon>
        <taxon>Tracheophyta</taxon>
        <taxon>Spermatophyta</taxon>
        <taxon>Magnoliopsida</taxon>
        <taxon>Liliopsida</taxon>
        <taxon>Poales</taxon>
        <taxon>Poaceae</taxon>
        <taxon>BOP clade</taxon>
        <taxon>Pooideae</taxon>
        <taxon>Poodae</taxon>
        <taxon>Poeae</taxon>
        <taxon>Poeae Chloroplast Group 2 (Poeae type)</taxon>
        <taxon>Loliodinae</taxon>
        <taxon>Loliinae</taxon>
        <taxon>Lolium</taxon>
    </lineage>
</organism>
<accession>A0AAD8RCA7</accession>
<comment type="subcellular location">
    <subcellularLocation>
        <location evidence="1">Chromosome</location>
        <location evidence="1">Centromere</location>
        <location evidence="1">Kinetochore</location>
    </subcellularLocation>
</comment>
<evidence type="ECO:0000256" key="10">
    <source>
        <dbReference type="SAM" id="MobiDB-lite"/>
    </source>
</evidence>
<evidence type="ECO:0000256" key="6">
    <source>
        <dbReference type="ARBA" id="ARBA00022838"/>
    </source>
</evidence>
<evidence type="ECO:0000256" key="1">
    <source>
        <dbReference type="ARBA" id="ARBA00004629"/>
    </source>
</evidence>
<evidence type="ECO:0000256" key="5">
    <source>
        <dbReference type="ARBA" id="ARBA00022776"/>
    </source>
</evidence>
<proteinExistence type="inferred from homology"/>
<dbReference type="InterPro" id="IPR008685">
    <property type="entry name" value="Centromere_Mis12"/>
</dbReference>
<evidence type="ECO:0000256" key="9">
    <source>
        <dbReference type="ARBA" id="ARBA00023328"/>
    </source>
</evidence>
<gene>
    <name evidence="11" type="ORF">QYE76_023713</name>
</gene>
<protein>
    <submittedName>
        <fullName evidence="11">Uncharacterized protein</fullName>
    </submittedName>
</protein>
<evidence type="ECO:0000256" key="7">
    <source>
        <dbReference type="ARBA" id="ARBA00023054"/>
    </source>
</evidence>